<comment type="caution">
    <text evidence="4">The sequence shown here is derived from an EMBL/GenBank/DDBJ whole genome shotgun (WGS) entry which is preliminary data.</text>
</comment>
<dbReference type="Proteomes" id="UP001500683">
    <property type="component" value="Unassembled WGS sequence"/>
</dbReference>
<feature type="region of interest" description="Disordered" evidence="1">
    <location>
        <begin position="110"/>
        <end position="138"/>
    </location>
</feature>
<evidence type="ECO:0000313" key="5">
    <source>
        <dbReference type="Proteomes" id="UP001500683"/>
    </source>
</evidence>
<proteinExistence type="predicted"/>
<keyword evidence="5" id="KW-1185">Reference proteome</keyword>
<feature type="transmembrane region" description="Helical" evidence="2">
    <location>
        <begin position="87"/>
        <end position="106"/>
    </location>
</feature>
<dbReference type="InterPro" id="IPR046201">
    <property type="entry name" value="DUF6234"/>
</dbReference>
<organism evidence="4 5">
    <name type="scientific">Actinomadura miaoliensis</name>
    <dbReference type="NCBI Taxonomy" id="430685"/>
    <lineage>
        <taxon>Bacteria</taxon>
        <taxon>Bacillati</taxon>
        <taxon>Actinomycetota</taxon>
        <taxon>Actinomycetes</taxon>
        <taxon>Streptosporangiales</taxon>
        <taxon>Thermomonosporaceae</taxon>
        <taxon>Actinomadura</taxon>
    </lineage>
</organism>
<sequence length="138" mass="14264">MTSATGTGRRTALTWLTDVLFAVTFLAVEAAAVFVIWLREGMAAWAASYDDGPPPGHGGTLVALGVVTAFAVLLAILLAWRRWPLSAVTQGLVAGALALLMVGIAASEHRDDRPAPAPTHGSYRPCLSGGDSHECPGG</sequence>
<evidence type="ECO:0000256" key="1">
    <source>
        <dbReference type="SAM" id="MobiDB-lite"/>
    </source>
</evidence>
<dbReference type="Pfam" id="PF19747">
    <property type="entry name" value="DUF6234"/>
    <property type="match status" value="1"/>
</dbReference>
<protein>
    <recommendedName>
        <fullName evidence="3">DUF6234 domain-containing protein</fullName>
    </recommendedName>
</protein>
<keyword evidence="2" id="KW-1133">Transmembrane helix</keyword>
<gene>
    <name evidence="4" type="ORF">GCM10022214_72200</name>
</gene>
<accession>A0ABP7WVV5</accession>
<evidence type="ECO:0000259" key="3">
    <source>
        <dbReference type="Pfam" id="PF19747"/>
    </source>
</evidence>
<dbReference type="EMBL" id="BAAAZG010000056">
    <property type="protein sequence ID" value="GAA4097630.1"/>
    <property type="molecule type" value="Genomic_DNA"/>
</dbReference>
<keyword evidence="2" id="KW-0472">Membrane</keyword>
<evidence type="ECO:0000313" key="4">
    <source>
        <dbReference type="EMBL" id="GAA4097630.1"/>
    </source>
</evidence>
<evidence type="ECO:0000256" key="2">
    <source>
        <dbReference type="SAM" id="Phobius"/>
    </source>
</evidence>
<feature type="domain" description="DUF6234" evidence="3">
    <location>
        <begin position="17"/>
        <end position="135"/>
    </location>
</feature>
<dbReference type="RefSeq" id="WP_344956552.1">
    <property type="nucleotide sequence ID" value="NZ_BAAAZG010000056.1"/>
</dbReference>
<keyword evidence="2" id="KW-0812">Transmembrane</keyword>
<name>A0ABP7WVV5_9ACTN</name>
<reference evidence="5" key="1">
    <citation type="journal article" date="2019" name="Int. J. Syst. Evol. Microbiol.">
        <title>The Global Catalogue of Microorganisms (GCM) 10K type strain sequencing project: providing services to taxonomists for standard genome sequencing and annotation.</title>
        <authorList>
            <consortium name="The Broad Institute Genomics Platform"/>
            <consortium name="The Broad Institute Genome Sequencing Center for Infectious Disease"/>
            <person name="Wu L."/>
            <person name="Ma J."/>
        </authorList>
    </citation>
    <scope>NUCLEOTIDE SEQUENCE [LARGE SCALE GENOMIC DNA]</scope>
    <source>
        <strain evidence="5">JCM 16702</strain>
    </source>
</reference>
<feature type="transmembrane region" description="Helical" evidence="2">
    <location>
        <begin position="12"/>
        <end position="38"/>
    </location>
</feature>
<feature type="transmembrane region" description="Helical" evidence="2">
    <location>
        <begin position="58"/>
        <end position="80"/>
    </location>
</feature>